<proteinExistence type="predicted"/>
<name>B9T9K5_RICCO</name>
<dbReference type="AlphaFoldDB" id="B9T9K5"/>
<organism evidence="1 2">
    <name type="scientific">Ricinus communis</name>
    <name type="common">Castor bean</name>
    <dbReference type="NCBI Taxonomy" id="3988"/>
    <lineage>
        <taxon>Eukaryota</taxon>
        <taxon>Viridiplantae</taxon>
        <taxon>Streptophyta</taxon>
        <taxon>Embryophyta</taxon>
        <taxon>Tracheophyta</taxon>
        <taxon>Spermatophyta</taxon>
        <taxon>Magnoliopsida</taxon>
        <taxon>eudicotyledons</taxon>
        <taxon>Gunneridae</taxon>
        <taxon>Pentapetalae</taxon>
        <taxon>rosids</taxon>
        <taxon>fabids</taxon>
        <taxon>Malpighiales</taxon>
        <taxon>Euphorbiaceae</taxon>
        <taxon>Acalyphoideae</taxon>
        <taxon>Acalypheae</taxon>
        <taxon>Ricinus</taxon>
    </lineage>
</organism>
<dbReference type="InParanoid" id="B9T9K5"/>
<dbReference type="Proteomes" id="UP000008311">
    <property type="component" value="Unassembled WGS sequence"/>
</dbReference>
<gene>
    <name evidence="1" type="ORF">RCOM_0029460</name>
</gene>
<evidence type="ECO:0000313" key="2">
    <source>
        <dbReference type="Proteomes" id="UP000008311"/>
    </source>
</evidence>
<accession>B9T9K5</accession>
<evidence type="ECO:0000313" key="1">
    <source>
        <dbReference type="EMBL" id="EEF27458.1"/>
    </source>
</evidence>
<dbReference type="EMBL" id="EQ975396">
    <property type="protein sequence ID" value="EEF27458.1"/>
    <property type="molecule type" value="Genomic_DNA"/>
</dbReference>
<keyword evidence="2" id="KW-1185">Reference proteome</keyword>
<feature type="non-terminal residue" evidence="1">
    <location>
        <position position="1"/>
    </location>
</feature>
<reference evidence="2" key="1">
    <citation type="journal article" date="2010" name="Nat. Biotechnol.">
        <title>Draft genome sequence of the oilseed species Ricinus communis.</title>
        <authorList>
            <person name="Chan A.P."/>
            <person name="Crabtree J."/>
            <person name="Zhao Q."/>
            <person name="Lorenzi H."/>
            <person name="Orvis J."/>
            <person name="Puiu D."/>
            <person name="Melake-Berhan A."/>
            <person name="Jones K.M."/>
            <person name="Redman J."/>
            <person name="Chen G."/>
            <person name="Cahoon E.B."/>
            <person name="Gedil M."/>
            <person name="Stanke M."/>
            <person name="Haas B.J."/>
            <person name="Wortman J.R."/>
            <person name="Fraser-Liggett C.M."/>
            <person name="Ravel J."/>
            <person name="Rabinowicz P.D."/>
        </authorList>
    </citation>
    <scope>NUCLEOTIDE SEQUENCE [LARGE SCALE GENOMIC DNA]</scope>
    <source>
        <strain evidence="2">cv. Hale</strain>
    </source>
</reference>
<sequence length="247" mass="27858">AIVLNARISRRYVSPEAKLVKPRTLPSQQRTRVLDSYRSRGRANSNLWLVYSVKTDRDWILTSDRHFVHWIAFLETNPDVQSFEIEPNENLARSGNQIVPGRIDATARLIDGTLEQHQIGTLDPDVISDQNPLQTGEGTCQPIVRKRFFMDDDLRPRALEAMRWLKVICYGATIRGEQQIQATLAAVGRMQSIGRGTIADIIDSISEFDDQVIFGVIARAAIKGDIALDLTADGFTRASNWVWRAIQ</sequence>
<protein>
    <submittedName>
        <fullName evidence="1">Uncharacterized protein</fullName>
    </submittedName>
</protein>